<evidence type="ECO:0000313" key="3">
    <source>
        <dbReference type="Proteomes" id="UP000218676"/>
    </source>
</evidence>
<dbReference type="Proteomes" id="UP000218676">
    <property type="component" value="Chromosome 1"/>
</dbReference>
<evidence type="ECO:0000256" key="1">
    <source>
        <dbReference type="SAM" id="SignalP"/>
    </source>
</evidence>
<dbReference type="AlphaFoldDB" id="A0AAD1CG89"/>
<evidence type="ECO:0000313" key="2">
    <source>
        <dbReference type="EMBL" id="BAX53070.1"/>
    </source>
</evidence>
<reference evidence="3" key="1">
    <citation type="submission" date="2017-05" db="EMBL/GenBank/DDBJ databases">
        <title>Whole genome sequence of fish pathogenic bacteria, Photobacterium damselae subsp. piscicida, strain 91-197, isolated from hybrid striped bass (Morone sp.) in USA.</title>
        <authorList>
            <person name="Teru Y."/>
            <person name="Hikima J."/>
            <person name="Kono T."/>
            <person name="Sakai M."/>
            <person name="Takano T."/>
            <person name="Hawke J.P."/>
            <person name="Takeyama H."/>
            <person name="Aoki T."/>
        </authorList>
    </citation>
    <scope>NUCLEOTIDE SEQUENCE [LARGE SCALE GENOMIC DNA]</scope>
    <source>
        <strain evidence="3">91-197</strain>
    </source>
</reference>
<name>A0AAD1CG89_PHODP</name>
<sequence length="53" mass="5767">MMKKWLFLMVAASSAAMLSGCDTQSTSPATKGIDDQGHGNVNMQHLITRLICR</sequence>
<protein>
    <recommendedName>
        <fullName evidence="4">Lipoprotein</fullName>
    </recommendedName>
</protein>
<dbReference type="PROSITE" id="PS51257">
    <property type="entry name" value="PROKAR_LIPOPROTEIN"/>
    <property type="match status" value="1"/>
</dbReference>
<evidence type="ECO:0008006" key="4">
    <source>
        <dbReference type="Google" id="ProtNLM"/>
    </source>
</evidence>
<feature type="signal peptide" evidence="1">
    <location>
        <begin position="1"/>
        <end position="18"/>
    </location>
</feature>
<dbReference type="EMBL" id="AP018045">
    <property type="protein sequence ID" value="BAX53070.1"/>
    <property type="molecule type" value="Genomic_DNA"/>
</dbReference>
<feature type="chain" id="PRO_5041934350" description="Lipoprotein" evidence="1">
    <location>
        <begin position="19"/>
        <end position="53"/>
    </location>
</feature>
<accession>A0AAD1CG89</accession>
<proteinExistence type="predicted"/>
<gene>
    <name evidence="2" type="ORF">PDPUS_1_01696</name>
</gene>
<keyword evidence="1" id="KW-0732">Signal</keyword>
<organism evidence="2 3">
    <name type="scientific">Photobacterium damsela subsp. piscicida</name>
    <name type="common">Pasteurella piscicida</name>
    <dbReference type="NCBI Taxonomy" id="38294"/>
    <lineage>
        <taxon>Bacteria</taxon>
        <taxon>Pseudomonadati</taxon>
        <taxon>Pseudomonadota</taxon>
        <taxon>Gammaproteobacteria</taxon>
        <taxon>Vibrionales</taxon>
        <taxon>Vibrionaceae</taxon>
        <taxon>Photobacterium</taxon>
    </lineage>
</organism>